<dbReference type="PATRIC" id="fig|1658765.3.peg.2179"/>
<dbReference type="EMBL" id="LFBU01000001">
    <property type="protein sequence ID" value="KMQ75965.1"/>
    <property type="molecule type" value="Genomic_DNA"/>
</dbReference>
<feature type="transmembrane region" description="Helical" evidence="7">
    <location>
        <begin position="125"/>
        <end position="142"/>
    </location>
</feature>
<dbReference type="Proteomes" id="UP000036102">
    <property type="component" value="Unassembled WGS sequence"/>
</dbReference>
<dbReference type="Pfam" id="PF04116">
    <property type="entry name" value="FA_hydroxylase"/>
    <property type="match status" value="1"/>
</dbReference>
<dbReference type="GO" id="GO:0005506">
    <property type="term" value="F:iron ion binding"/>
    <property type="evidence" value="ECO:0007669"/>
    <property type="project" value="InterPro"/>
</dbReference>
<dbReference type="GO" id="GO:0012505">
    <property type="term" value="C:endomembrane system"/>
    <property type="evidence" value="ECO:0007669"/>
    <property type="project" value="UniProtKB-SubCell"/>
</dbReference>
<evidence type="ECO:0000313" key="9">
    <source>
        <dbReference type="EMBL" id="KMQ75965.1"/>
    </source>
</evidence>
<name>A0A0J7M4R8_9GAMM</name>
<feature type="transmembrane region" description="Helical" evidence="7">
    <location>
        <begin position="41"/>
        <end position="60"/>
    </location>
</feature>
<keyword evidence="5" id="KW-0443">Lipid metabolism</keyword>
<evidence type="ECO:0000256" key="7">
    <source>
        <dbReference type="SAM" id="Phobius"/>
    </source>
</evidence>
<evidence type="ECO:0000256" key="2">
    <source>
        <dbReference type="ARBA" id="ARBA00022692"/>
    </source>
</evidence>
<keyword evidence="3 7" id="KW-1133">Transmembrane helix</keyword>
<evidence type="ECO:0000256" key="5">
    <source>
        <dbReference type="ARBA" id="ARBA00023098"/>
    </source>
</evidence>
<dbReference type="GO" id="GO:0050479">
    <property type="term" value="F:glyceryl-ether monooxygenase activity"/>
    <property type="evidence" value="ECO:0007669"/>
    <property type="project" value="TreeGrafter"/>
</dbReference>
<dbReference type="GO" id="GO:0006643">
    <property type="term" value="P:membrane lipid metabolic process"/>
    <property type="evidence" value="ECO:0007669"/>
    <property type="project" value="TreeGrafter"/>
</dbReference>
<evidence type="ECO:0000256" key="1">
    <source>
        <dbReference type="ARBA" id="ARBA00004127"/>
    </source>
</evidence>
<dbReference type="InterPro" id="IPR006694">
    <property type="entry name" value="Fatty_acid_hydroxylase"/>
</dbReference>
<evidence type="ECO:0000256" key="6">
    <source>
        <dbReference type="ARBA" id="ARBA00023136"/>
    </source>
</evidence>
<feature type="transmembrane region" description="Helical" evidence="7">
    <location>
        <begin position="72"/>
        <end position="90"/>
    </location>
</feature>
<dbReference type="PANTHER" id="PTHR21624">
    <property type="entry name" value="STEROL DESATURASE-RELATED PROTEIN"/>
    <property type="match status" value="1"/>
</dbReference>
<evidence type="ECO:0000256" key="4">
    <source>
        <dbReference type="ARBA" id="ARBA00023002"/>
    </source>
</evidence>
<dbReference type="GO" id="GO:0016020">
    <property type="term" value="C:membrane"/>
    <property type="evidence" value="ECO:0007669"/>
    <property type="project" value="GOC"/>
</dbReference>
<evidence type="ECO:0000259" key="8">
    <source>
        <dbReference type="Pfam" id="PF04116"/>
    </source>
</evidence>
<sequence length="259" mass="29376">MAAYQILYLISIPLVVAAEYRFTRNELVRDRYDRWFNNLSLGFINEALLLASPVWISLFLLPASPSPRLNPLLAALIAFLVLDLVSYWLHRAYHHFSALWRLHRVHHCDLELDYSTTFRHHPGEVLVSLLVIYLLMATLALAPSQVIPYVIAVKAAQLLAHSNIRLNTRAESLINLFFVTPGTHQYHHSRQQPETDSNFGEVLTVWDRLFGTYTCPLCSPTPSGFGLNEFSEASDQQLGALLAMPVRPFRKKGTGSRHG</sequence>
<evidence type="ECO:0000256" key="3">
    <source>
        <dbReference type="ARBA" id="ARBA00022989"/>
    </source>
</evidence>
<proteinExistence type="predicted"/>
<keyword evidence="10" id="KW-1185">Reference proteome</keyword>
<dbReference type="RefSeq" id="WP_048496008.1">
    <property type="nucleotide sequence ID" value="NZ_LFBU01000001.1"/>
</dbReference>
<dbReference type="AlphaFoldDB" id="A0A0J7M4R8"/>
<reference evidence="9 10" key="1">
    <citation type="submission" date="2015-06" db="EMBL/GenBank/DDBJ databases">
        <title>Marinobacter subterrani, a genetically tractable neutrophilic iron-oxidizing strain isolated from the Soudan Iron Mine.</title>
        <authorList>
            <person name="Bonis B.M."/>
            <person name="Gralnick J.A."/>
        </authorList>
    </citation>
    <scope>NUCLEOTIDE SEQUENCE [LARGE SCALE GENOMIC DNA]</scope>
    <source>
        <strain evidence="9 10">JG233</strain>
    </source>
</reference>
<dbReference type="InterPro" id="IPR051689">
    <property type="entry name" value="Sterol_desaturase/TMEM195"/>
</dbReference>
<feature type="domain" description="Fatty acid hydroxylase" evidence="8">
    <location>
        <begin position="76"/>
        <end position="212"/>
    </location>
</feature>
<dbReference type="OrthoDB" id="9770329at2"/>
<organism evidence="9 10">
    <name type="scientific">Marinobacter subterrani</name>
    <dbReference type="NCBI Taxonomy" id="1658765"/>
    <lineage>
        <taxon>Bacteria</taxon>
        <taxon>Pseudomonadati</taxon>
        <taxon>Pseudomonadota</taxon>
        <taxon>Gammaproteobacteria</taxon>
        <taxon>Pseudomonadales</taxon>
        <taxon>Marinobacteraceae</taxon>
        <taxon>Marinobacter</taxon>
    </lineage>
</organism>
<dbReference type="STRING" id="1658765.Msub_12174"/>
<keyword evidence="2 7" id="KW-0812">Transmembrane</keyword>
<keyword evidence="4" id="KW-0560">Oxidoreductase</keyword>
<comment type="caution">
    <text evidence="9">The sequence shown here is derived from an EMBL/GenBank/DDBJ whole genome shotgun (WGS) entry which is preliminary data.</text>
</comment>
<keyword evidence="6 7" id="KW-0472">Membrane</keyword>
<comment type="subcellular location">
    <subcellularLocation>
        <location evidence="1">Endomembrane system</location>
        <topology evidence="1">Multi-pass membrane protein</topology>
    </subcellularLocation>
</comment>
<dbReference type="PANTHER" id="PTHR21624:SF1">
    <property type="entry name" value="ALKYLGLYCEROL MONOOXYGENASE"/>
    <property type="match status" value="1"/>
</dbReference>
<accession>A0A0J7M4R8</accession>
<dbReference type="GO" id="GO:0008610">
    <property type="term" value="P:lipid biosynthetic process"/>
    <property type="evidence" value="ECO:0007669"/>
    <property type="project" value="InterPro"/>
</dbReference>
<evidence type="ECO:0000313" key="10">
    <source>
        <dbReference type="Proteomes" id="UP000036102"/>
    </source>
</evidence>
<protein>
    <submittedName>
        <fullName evidence="9">Sterol desaturase/sphingolipid hydroxylase, fatty acid hydroxylase superfamily</fullName>
    </submittedName>
</protein>
<gene>
    <name evidence="9" type="ORF">Msub_12174</name>
</gene>